<evidence type="ECO:0000256" key="6">
    <source>
        <dbReference type="ARBA" id="ARBA00015080"/>
    </source>
</evidence>
<keyword evidence="7 14" id="KW-0963">Cytoplasm</keyword>
<reference evidence="18 19" key="1">
    <citation type="submission" date="2019-06" db="EMBL/GenBank/DDBJ databases">
        <title>Whole genome shotgun sequence of Cellulosimicrobium cellulans NBRC 15516.</title>
        <authorList>
            <person name="Hosoyama A."/>
            <person name="Uohara A."/>
            <person name="Ohji S."/>
            <person name="Ichikawa N."/>
        </authorList>
    </citation>
    <scope>NUCLEOTIDE SEQUENCE [LARGE SCALE GENOMIC DNA]</scope>
    <source>
        <strain evidence="18 19">NBRC 15516</strain>
    </source>
</reference>
<dbReference type="PANTHER" id="PTHR10285">
    <property type="entry name" value="URIDINE KINASE"/>
    <property type="match status" value="1"/>
</dbReference>
<evidence type="ECO:0000256" key="14">
    <source>
        <dbReference type="HAMAP-Rule" id="MF_00215"/>
    </source>
</evidence>
<feature type="binding site" evidence="14">
    <location>
        <begin position="140"/>
        <end position="147"/>
    </location>
    <ligand>
        <name>ATP</name>
        <dbReference type="ChEBI" id="CHEBI:30616"/>
    </ligand>
</feature>
<evidence type="ECO:0000256" key="10">
    <source>
        <dbReference type="ARBA" id="ARBA00022777"/>
    </source>
</evidence>
<feature type="domain" description="Phosphoribulokinase/uridine kinase" evidence="17">
    <location>
        <begin position="135"/>
        <end position="277"/>
    </location>
</feature>
<dbReference type="GO" id="GO:0015937">
    <property type="term" value="P:coenzyme A biosynthetic process"/>
    <property type="evidence" value="ECO:0007669"/>
    <property type="project" value="UniProtKB-UniRule"/>
</dbReference>
<dbReference type="SUPFAM" id="SSF52540">
    <property type="entry name" value="P-loop containing nucleoside triphosphate hydrolases"/>
    <property type="match status" value="1"/>
</dbReference>
<dbReference type="UniPathway" id="UPA00241">
    <property type="reaction ID" value="UER00352"/>
</dbReference>
<keyword evidence="9 14" id="KW-0547">Nucleotide-binding</keyword>
<dbReference type="CDD" id="cd02025">
    <property type="entry name" value="PanK"/>
    <property type="match status" value="1"/>
</dbReference>
<keyword evidence="11 14" id="KW-0067">ATP-binding</keyword>
<evidence type="ECO:0000313" key="18">
    <source>
        <dbReference type="EMBL" id="GED08912.1"/>
    </source>
</evidence>
<dbReference type="InterPro" id="IPR027417">
    <property type="entry name" value="P-loop_NTPase"/>
</dbReference>
<evidence type="ECO:0000256" key="9">
    <source>
        <dbReference type="ARBA" id="ARBA00022741"/>
    </source>
</evidence>
<evidence type="ECO:0000256" key="5">
    <source>
        <dbReference type="ARBA" id="ARBA00012102"/>
    </source>
</evidence>
<evidence type="ECO:0000256" key="15">
    <source>
        <dbReference type="RuleBase" id="RU003530"/>
    </source>
</evidence>
<dbReference type="EMBL" id="BJNZ01000004">
    <property type="protein sequence ID" value="GED08912.1"/>
    <property type="molecule type" value="Genomic_DNA"/>
</dbReference>
<evidence type="ECO:0000256" key="13">
    <source>
        <dbReference type="ARBA" id="ARBA00032866"/>
    </source>
</evidence>
<dbReference type="InterPro" id="IPR006083">
    <property type="entry name" value="PRK/URK"/>
</dbReference>
<keyword evidence="8 14" id="KW-0808">Transferase</keyword>
<comment type="pathway">
    <text evidence="3 14 15">Cofactor biosynthesis; coenzyme A biosynthesis; CoA from (R)-pantothenate: step 1/5.</text>
</comment>
<dbReference type="Pfam" id="PF00485">
    <property type="entry name" value="PRK"/>
    <property type="match status" value="1"/>
</dbReference>
<comment type="similarity">
    <text evidence="4 14 15">Belongs to the prokaryotic pantothenate kinase family.</text>
</comment>
<sequence>MSEVDRSRSSGLPVPESKALVHQHRRGSGRIGRVSFPVDDPSDLLPAHLAAPSSSPYVDLDRAVWSRLSESTPLPLTDDDVTRLRGLGDPIDLAEVDAVYRPLSRLLNLYVTATSGLHEATSTFLREETGNTPYVIGVAGSVAVGKSTTARVLREMLARWPETPRVELITTDGFLYPNAELARRGLMDRKGFPESYDRRALIRFLSKVKAGHAEVKAPVYDHLTYDIVPGAEAVVRKPDVLVVEGLNVLQPARPSAHDESTVAVSDFFDFSIYVDARTRNIRQWYVDRFLALRRTAFARPESYFRRYADLTDEQAVEKARSIWDAINAPNLEQNILPTRGRATLVLTKGSDHSVQRVRLRKL</sequence>
<organism evidence="18 19">
    <name type="scientific">Cellulosimicrobium cellulans</name>
    <name type="common">Arthrobacter luteus</name>
    <dbReference type="NCBI Taxonomy" id="1710"/>
    <lineage>
        <taxon>Bacteria</taxon>
        <taxon>Bacillati</taxon>
        <taxon>Actinomycetota</taxon>
        <taxon>Actinomycetes</taxon>
        <taxon>Micrococcales</taxon>
        <taxon>Promicromonosporaceae</taxon>
        <taxon>Cellulosimicrobium</taxon>
    </lineage>
</organism>
<comment type="caution">
    <text evidence="18">The sequence shown here is derived from an EMBL/GenBank/DDBJ whole genome shotgun (WGS) entry which is preliminary data.</text>
</comment>
<evidence type="ECO:0000256" key="3">
    <source>
        <dbReference type="ARBA" id="ARBA00005225"/>
    </source>
</evidence>
<evidence type="ECO:0000256" key="8">
    <source>
        <dbReference type="ARBA" id="ARBA00022679"/>
    </source>
</evidence>
<proteinExistence type="inferred from homology"/>
<dbReference type="GO" id="GO:0005737">
    <property type="term" value="C:cytoplasm"/>
    <property type="evidence" value="ECO:0007669"/>
    <property type="project" value="UniProtKB-SubCell"/>
</dbReference>
<dbReference type="InterPro" id="IPR004566">
    <property type="entry name" value="PanK"/>
</dbReference>
<evidence type="ECO:0000256" key="1">
    <source>
        <dbReference type="ARBA" id="ARBA00001206"/>
    </source>
</evidence>
<keyword evidence="12 14" id="KW-0173">Coenzyme A biosynthesis</keyword>
<dbReference type="NCBIfam" id="TIGR00554">
    <property type="entry name" value="panK_bact"/>
    <property type="match status" value="1"/>
</dbReference>
<comment type="catalytic activity">
    <reaction evidence="1 14 15">
        <text>(R)-pantothenate + ATP = (R)-4'-phosphopantothenate + ADP + H(+)</text>
        <dbReference type="Rhea" id="RHEA:16373"/>
        <dbReference type="ChEBI" id="CHEBI:10986"/>
        <dbReference type="ChEBI" id="CHEBI:15378"/>
        <dbReference type="ChEBI" id="CHEBI:29032"/>
        <dbReference type="ChEBI" id="CHEBI:30616"/>
        <dbReference type="ChEBI" id="CHEBI:456216"/>
        <dbReference type="EC" id="2.7.1.33"/>
    </reaction>
</comment>
<evidence type="ECO:0000259" key="17">
    <source>
        <dbReference type="Pfam" id="PF00485"/>
    </source>
</evidence>
<dbReference type="HAMAP" id="MF_00215">
    <property type="entry name" value="Pantothen_kinase_1"/>
    <property type="match status" value="1"/>
</dbReference>
<dbReference type="AlphaFoldDB" id="A0A4Y4DU73"/>
<dbReference type="GO" id="GO:0005524">
    <property type="term" value="F:ATP binding"/>
    <property type="evidence" value="ECO:0007669"/>
    <property type="project" value="UniProtKB-UniRule"/>
</dbReference>
<evidence type="ECO:0000256" key="2">
    <source>
        <dbReference type="ARBA" id="ARBA00004496"/>
    </source>
</evidence>
<evidence type="ECO:0000256" key="11">
    <source>
        <dbReference type="ARBA" id="ARBA00022840"/>
    </source>
</evidence>
<feature type="region of interest" description="Disordered" evidence="16">
    <location>
        <begin position="1"/>
        <end position="32"/>
    </location>
</feature>
<dbReference type="Proteomes" id="UP000316659">
    <property type="component" value="Unassembled WGS sequence"/>
</dbReference>
<accession>A0A4Y4DU73</accession>
<dbReference type="EC" id="2.7.1.33" evidence="5 14"/>
<comment type="subcellular location">
    <subcellularLocation>
        <location evidence="2 14 15">Cytoplasm</location>
    </subcellularLocation>
</comment>
<dbReference type="Gene3D" id="3.40.50.300">
    <property type="entry name" value="P-loop containing nucleotide triphosphate hydrolases"/>
    <property type="match status" value="1"/>
</dbReference>
<evidence type="ECO:0000256" key="12">
    <source>
        <dbReference type="ARBA" id="ARBA00022993"/>
    </source>
</evidence>
<evidence type="ECO:0000256" key="7">
    <source>
        <dbReference type="ARBA" id="ARBA00022490"/>
    </source>
</evidence>
<evidence type="ECO:0000313" key="19">
    <source>
        <dbReference type="Proteomes" id="UP000316659"/>
    </source>
</evidence>
<keyword evidence="10 14" id="KW-0418">Kinase</keyword>
<name>A0A4Y4DU73_CELCE</name>
<dbReference type="PIRSF" id="PIRSF000545">
    <property type="entry name" value="Pantothenate_kin"/>
    <property type="match status" value="1"/>
</dbReference>
<gene>
    <name evidence="14 18" type="primary">coaA</name>
    <name evidence="18" type="ORF">CCE02nite_09110</name>
</gene>
<protein>
    <recommendedName>
        <fullName evidence="6 14">Pantothenate kinase</fullName>
        <ecNumber evidence="5 14">2.7.1.33</ecNumber>
    </recommendedName>
    <alternativeName>
        <fullName evidence="13 14">Pantothenic acid kinase</fullName>
    </alternativeName>
</protein>
<dbReference type="GO" id="GO:0004594">
    <property type="term" value="F:pantothenate kinase activity"/>
    <property type="evidence" value="ECO:0007669"/>
    <property type="project" value="UniProtKB-UniRule"/>
</dbReference>
<evidence type="ECO:0000256" key="16">
    <source>
        <dbReference type="SAM" id="MobiDB-lite"/>
    </source>
</evidence>
<evidence type="ECO:0000256" key="4">
    <source>
        <dbReference type="ARBA" id="ARBA00006087"/>
    </source>
</evidence>